<evidence type="ECO:0000313" key="1">
    <source>
        <dbReference type="EMBL" id="MCW8087692.1"/>
    </source>
</evidence>
<sequence>MVEFRDGSTVTQVRLIDTAGPLNEWRAMDPNAIIPNSGDFMNQFGDVRPTVQPSWVLKDFDIDKVGVGSEGDGQMDDNDGTFPKGTFRWRVLSRL</sequence>
<organism evidence="1 2">
    <name type="scientific">Sabulicella glaciei</name>
    <dbReference type="NCBI Taxonomy" id="2984948"/>
    <lineage>
        <taxon>Bacteria</taxon>
        <taxon>Pseudomonadati</taxon>
        <taxon>Pseudomonadota</taxon>
        <taxon>Alphaproteobacteria</taxon>
        <taxon>Acetobacterales</taxon>
        <taxon>Acetobacteraceae</taxon>
        <taxon>Sabulicella</taxon>
    </lineage>
</organism>
<keyword evidence="2" id="KW-1185">Reference proteome</keyword>
<accession>A0ABT3NZV3</accession>
<proteinExistence type="predicted"/>
<reference evidence="1 2" key="1">
    <citation type="submission" date="2022-10" db="EMBL/GenBank/DDBJ databases">
        <title>Roseococcus glaciei nov., sp. nov., isolated from glacier.</title>
        <authorList>
            <person name="Liu Q."/>
            <person name="Xin Y.-H."/>
        </authorList>
    </citation>
    <scope>NUCLEOTIDE SEQUENCE [LARGE SCALE GENOMIC DNA]</scope>
    <source>
        <strain evidence="1 2">MDT2-1-1</strain>
    </source>
</reference>
<evidence type="ECO:0000313" key="2">
    <source>
        <dbReference type="Proteomes" id="UP001526430"/>
    </source>
</evidence>
<protein>
    <submittedName>
        <fullName evidence="1">Uncharacterized protein</fullName>
    </submittedName>
</protein>
<dbReference type="EMBL" id="JAPFQI010000020">
    <property type="protein sequence ID" value="MCW8087692.1"/>
    <property type="molecule type" value="Genomic_DNA"/>
</dbReference>
<gene>
    <name evidence="1" type="ORF">OF850_18945</name>
</gene>
<name>A0ABT3NZV3_9PROT</name>
<comment type="caution">
    <text evidence="1">The sequence shown here is derived from an EMBL/GenBank/DDBJ whole genome shotgun (WGS) entry which is preliminary data.</text>
</comment>
<dbReference type="Proteomes" id="UP001526430">
    <property type="component" value="Unassembled WGS sequence"/>
</dbReference>